<dbReference type="Gene3D" id="3.40.50.1820">
    <property type="entry name" value="alpha/beta hydrolase"/>
    <property type="match status" value="1"/>
</dbReference>
<reference evidence="2 3" key="1">
    <citation type="submission" date="2019-11" db="EMBL/GenBank/DDBJ databases">
        <authorList>
            <person name="Zheng R.K."/>
            <person name="Sun C.M."/>
        </authorList>
    </citation>
    <scope>NUCLEOTIDE SEQUENCE [LARGE SCALE GENOMIC DNA]</scope>
    <source>
        <strain evidence="2 3">SRB007</strain>
    </source>
</reference>
<dbReference type="InterPro" id="IPR029058">
    <property type="entry name" value="AB_hydrolase_fold"/>
</dbReference>
<dbReference type="PANTHER" id="PTHR22946">
    <property type="entry name" value="DIENELACTONE HYDROLASE DOMAIN-CONTAINING PROTEIN-RELATED"/>
    <property type="match status" value="1"/>
</dbReference>
<dbReference type="InterPro" id="IPR010520">
    <property type="entry name" value="FrsA-like"/>
</dbReference>
<keyword evidence="1 2" id="KW-0378">Hydrolase</keyword>
<dbReference type="PANTHER" id="PTHR22946:SF12">
    <property type="entry name" value="CONIDIAL PIGMENT BIOSYNTHESIS PROTEIN AYG1 (AFU_ORTHOLOGUE AFUA_2G17550)"/>
    <property type="match status" value="1"/>
</dbReference>
<gene>
    <name evidence="2" type="ORF">GM415_09850</name>
</gene>
<evidence type="ECO:0000313" key="3">
    <source>
        <dbReference type="Proteomes" id="UP000428328"/>
    </source>
</evidence>
<dbReference type="Proteomes" id="UP000428328">
    <property type="component" value="Chromosome"/>
</dbReference>
<sequence length="408" mass="44867">MLCLPGMARASEDGKAFDAHATAFHYFFQDGDMDFHFGNLVLGAVGNGGGEVGEIFYAASKIKDGDADSWHREWFELSTRVEARGDKALAGGHKLSARTQYLRAAYYARISLIAMLPDNPELAKRAERTRTLMQKACPLFDPPLEYIEIPFEDTVLPGYFRPALSDGKPAPTLLMIGGGETFAEDLYFYIAQEAFERGYNFMTVDLPGQGMLPQSGHIFRTDTYVPMKAVVDLLLKRCEVDSARLAAFGYSGGGLFVPQAAMHDPRLKAIIMSAAVIDAEALFATMPAATDTAKDKQSWTSFHANVVRSICWRYGVDPDNPSELINANAGNTFDPARIGAPALILLGEGEYKSAEARRQVDIAIKGFPNPKSRLVVTPSNEGASNHCLMENRRLVGLEVFDWLDEVFK</sequence>
<evidence type="ECO:0000313" key="2">
    <source>
        <dbReference type="EMBL" id="QGY42032.1"/>
    </source>
</evidence>
<dbReference type="GO" id="GO:0016787">
    <property type="term" value="F:hydrolase activity"/>
    <property type="evidence" value="ECO:0007669"/>
    <property type="project" value="UniProtKB-KW"/>
</dbReference>
<dbReference type="Gene3D" id="1.20.1440.110">
    <property type="entry name" value="acylaminoacyl peptidase"/>
    <property type="match status" value="1"/>
</dbReference>
<name>A0A6I6JP66_9BACT</name>
<accession>A0A6I6JP66</accession>
<dbReference type="AlphaFoldDB" id="A0A6I6JP66"/>
<protein>
    <submittedName>
        <fullName evidence="2">Alpha/beta hydrolase</fullName>
    </submittedName>
</protein>
<dbReference type="InterPro" id="IPR050261">
    <property type="entry name" value="FrsA_esterase"/>
</dbReference>
<dbReference type="Pfam" id="PF06500">
    <property type="entry name" value="FrsA-like"/>
    <property type="match status" value="1"/>
</dbReference>
<evidence type="ECO:0000256" key="1">
    <source>
        <dbReference type="ARBA" id="ARBA00022801"/>
    </source>
</evidence>
<organism evidence="2 3">
    <name type="scientific">Pseudodesulfovibrio cashew</name>
    <dbReference type="NCBI Taxonomy" id="2678688"/>
    <lineage>
        <taxon>Bacteria</taxon>
        <taxon>Pseudomonadati</taxon>
        <taxon>Thermodesulfobacteriota</taxon>
        <taxon>Desulfovibrionia</taxon>
        <taxon>Desulfovibrionales</taxon>
        <taxon>Desulfovibrionaceae</taxon>
    </lineage>
</organism>
<dbReference type="SUPFAM" id="SSF53474">
    <property type="entry name" value="alpha/beta-Hydrolases"/>
    <property type="match status" value="1"/>
</dbReference>
<dbReference type="KEGG" id="psel:GM415_09850"/>
<dbReference type="EMBL" id="CP046400">
    <property type="protein sequence ID" value="QGY42032.1"/>
    <property type="molecule type" value="Genomic_DNA"/>
</dbReference>
<keyword evidence="3" id="KW-1185">Reference proteome</keyword>
<proteinExistence type="predicted"/>